<sequence>MVSYLPRLVHQFSVLLSSTSEPLPLLVIYLIFRIPHQTTMYQTPPGAWAVTPQQIQPPSKTPSPAHSSAAESTHNLSTIFIPLPRDGPPSDKQAKALTTEAGFTTPQSIVRTDSLPLQTPAPPGAWMRTPSQFPSQGGADDQSQFGTIGRRRSFLKPNSPLTAIRLSNVDFPEPRPTEAGIITRGGQSETAGPPSICAARQPATITDIPSTPNAQNGLPIPRPLRKSPMVRVVDEYGKERHDAEESSLQDSFDQNDYSNASSTPGTSFQHAVTSTPKVRNTVRIVDAMGRDMNEQQAIALFHDITTISDDPPRGRGEAITRIKQAVQELQEGMSDADRSADELIPSSAQLEKLEEVSKGARAKRDQLALNLQREVAQRKELFLNHSAGKKTTWNNRPSADAISGSRKPWNRVLMYCSILVQLLLILAMWRYAHIEARRLFYTTYYDPFYPELYSLDRNPFFAGAYSSHSWTMLDSWETVRREGWRAIGMEIRRAVRHVGDQVWDQWGEQSSSRTERPT</sequence>
<keyword evidence="2" id="KW-0472">Membrane</keyword>
<dbReference type="EMBL" id="KN832051">
    <property type="protein sequence ID" value="KIN96180.1"/>
    <property type="molecule type" value="Genomic_DNA"/>
</dbReference>
<keyword evidence="2" id="KW-0812">Transmembrane</keyword>
<dbReference type="Proteomes" id="UP000054217">
    <property type="component" value="Unassembled WGS sequence"/>
</dbReference>
<evidence type="ECO:0000256" key="2">
    <source>
        <dbReference type="SAM" id="Phobius"/>
    </source>
</evidence>
<feature type="region of interest" description="Disordered" evidence="1">
    <location>
        <begin position="239"/>
        <end position="274"/>
    </location>
</feature>
<gene>
    <name evidence="3" type="ORF">M404DRAFT_252120</name>
</gene>
<protein>
    <submittedName>
        <fullName evidence="3">Uncharacterized protein</fullName>
    </submittedName>
</protein>
<feature type="compositionally biased region" description="Polar residues" evidence="1">
    <location>
        <begin position="246"/>
        <end position="274"/>
    </location>
</feature>
<keyword evidence="4" id="KW-1185">Reference proteome</keyword>
<reference evidence="4" key="2">
    <citation type="submission" date="2015-01" db="EMBL/GenBank/DDBJ databases">
        <title>Evolutionary Origins and Diversification of the Mycorrhizal Mutualists.</title>
        <authorList>
            <consortium name="DOE Joint Genome Institute"/>
            <consortium name="Mycorrhizal Genomics Consortium"/>
            <person name="Kohler A."/>
            <person name="Kuo A."/>
            <person name="Nagy L.G."/>
            <person name="Floudas D."/>
            <person name="Copeland A."/>
            <person name="Barry K.W."/>
            <person name="Cichocki N."/>
            <person name="Veneault-Fourrey C."/>
            <person name="LaButti K."/>
            <person name="Lindquist E.A."/>
            <person name="Lipzen A."/>
            <person name="Lundell T."/>
            <person name="Morin E."/>
            <person name="Murat C."/>
            <person name="Riley R."/>
            <person name="Ohm R."/>
            <person name="Sun H."/>
            <person name="Tunlid A."/>
            <person name="Henrissat B."/>
            <person name="Grigoriev I.V."/>
            <person name="Hibbett D.S."/>
            <person name="Martin F."/>
        </authorList>
    </citation>
    <scope>NUCLEOTIDE SEQUENCE [LARGE SCALE GENOMIC DNA]</scope>
    <source>
        <strain evidence="4">Marx 270</strain>
    </source>
</reference>
<organism evidence="3 4">
    <name type="scientific">Pisolithus tinctorius Marx 270</name>
    <dbReference type="NCBI Taxonomy" id="870435"/>
    <lineage>
        <taxon>Eukaryota</taxon>
        <taxon>Fungi</taxon>
        <taxon>Dikarya</taxon>
        <taxon>Basidiomycota</taxon>
        <taxon>Agaricomycotina</taxon>
        <taxon>Agaricomycetes</taxon>
        <taxon>Agaricomycetidae</taxon>
        <taxon>Boletales</taxon>
        <taxon>Sclerodermatineae</taxon>
        <taxon>Pisolithaceae</taxon>
        <taxon>Pisolithus</taxon>
    </lineage>
</organism>
<keyword evidence="2" id="KW-1133">Transmembrane helix</keyword>
<dbReference type="OrthoDB" id="3230534at2759"/>
<accession>A0A0C3NKJ1</accession>
<proteinExistence type="predicted"/>
<dbReference type="HOGENOM" id="CLU_575042_0_0_1"/>
<name>A0A0C3NKJ1_PISTI</name>
<feature type="region of interest" description="Disordered" evidence="1">
    <location>
        <begin position="52"/>
        <end position="71"/>
    </location>
</feature>
<evidence type="ECO:0000256" key="1">
    <source>
        <dbReference type="SAM" id="MobiDB-lite"/>
    </source>
</evidence>
<reference evidence="3 4" key="1">
    <citation type="submission" date="2014-04" db="EMBL/GenBank/DDBJ databases">
        <authorList>
            <consortium name="DOE Joint Genome Institute"/>
            <person name="Kuo A."/>
            <person name="Kohler A."/>
            <person name="Costa M.D."/>
            <person name="Nagy L.G."/>
            <person name="Floudas D."/>
            <person name="Copeland A."/>
            <person name="Barry K.W."/>
            <person name="Cichocki N."/>
            <person name="Veneault-Fourrey C."/>
            <person name="LaButti K."/>
            <person name="Lindquist E.A."/>
            <person name="Lipzen A."/>
            <person name="Lundell T."/>
            <person name="Morin E."/>
            <person name="Murat C."/>
            <person name="Sun H."/>
            <person name="Tunlid A."/>
            <person name="Henrissat B."/>
            <person name="Grigoriev I.V."/>
            <person name="Hibbett D.S."/>
            <person name="Martin F."/>
            <person name="Nordberg H.P."/>
            <person name="Cantor M.N."/>
            <person name="Hua S.X."/>
        </authorList>
    </citation>
    <scope>NUCLEOTIDE SEQUENCE [LARGE SCALE GENOMIC DNA]</scope>
    <source>
        <strain evidence="3 4">Marx 270</strain>
    </source>
</reference>
<dbReference type="STRING" id="870435.A0A0C3NKJ1"/>
<dbReference type="AlphaFoldDB" id="A0A0C3NKJ1"/>
<dbReference type="InParanoid" id="A0A0C3NKJ1"/>
<evidence type="ECO:0000313" key="3">
    <source>
        <dbReference type="EMBL" id="KIN96180.1"/>
    </source>
</evidence>
<evidence type="ECO:0000313" key="4">
    <source>
        <dbReference type="Proteomes" id="UP000054217"/>
    </source>
</evidence>
<feature type="transmembrane region" description="Helical" evidence="2">
    <location>
        <begin position="412"/>
        <end position="432"/>
    </location>
</feature>